<protein>
    <submittedName>
        <fullName evidence="3">Gamma-glutamylcyclotransferase family protein</fullName>
    </submittedName>
</protein>
<dbReference type="InterPro" id="IPR009288">
    <property type="entry name" value="AIG2-like_dom"/>
</dbReference>
<keyword evidence="1" id="KW-0456">Lyase</keyword>
<dbReference type="InterPro" id="IPR036568">
    <property type="entry name" value="GGCT-like_sf"/>
</dbReference>
<gene>
    <name evidence="3" type="ORF">U0R10_02075</name>
</gene>
<evidence type="ECO:0000256" key="1">
    <source>
        <dbReference type="ARBA" id="ARBA00023239"/>
    </source>
</evidence>
<keyword evidence="4" id="KW-1185">Reference proteome</keyword>
<dbReference type="PANTHER" id="PTHR12935:SF0">
    <property type="entry name" value="GAMMA-GLUTAMYLCYCLOTRANSFERASE"/>
    <property type="match status" value="1"/>
</dbReference>
<dbReference type="PANTHER" id="PTHR12935">
    <property type="entry name" value="GAMMA-GLUTAMYLCYCLOTRANSFERASE"/>
    <property type="match status" value="1"/>
</dbReference>
<dbReference type="EMBL" id="JBBKXZ010000001">
    <property type="protein sequence ID" value="MFD3393398.1"/>
    <property type="molecule type" value="Genomic_DNA"/>
</dbReference>
<accession>A0ABW6DBS6</accession>
<dbReference type="Gene3D" id="3.10.490.10">
    <property type="entry name" value="Gamma-glutamyl cyclotransferase-like"/>
    <property type="match status" value="1"/>
</dbReference>
<dbReference type="SUPFAM" id="SSF110857">
    <property type="entry name" value="Gamma-glutamyl cyclotransferase-like"/>
    <property type="match status" value="1"/>
</dbReference>
<organism evidence="3 4">
    <name type="scientific">Aquirufa avitistagni</name>
    <dbReference type="NCBI Taxonomy" id="3104728"/>
    <lineage>
        <taxon>Bacteria</taxon>
        <taxon>Pseudomonadati</taxon>
        <taxon>Bacteroidota</taxon>
        <taxon>Cytophagia</taxon>
        <taxon>Cytophagales</taxon>
        <taxon>Flectobacillaceae</taxon>
        <taxon>Aquirufa</taxon>
    </lineage>
</organism>
<sequence>MNKSTFKLNSKTTLGELEAFLHTKDKVELANFVFDRLSERYILPLIHVESQYKNGFNILANCSLLIESYENFRLGRTDSIRSQKVFESFFEREATFESLKKYAVEFYKHVRCGILHQGETTGNWRITRKNDAQLYNDFTINANKFLESIIVVLENYKSALLNAEWEDVIWVNCIKKIRQILLNCSSYYFAYGSNMNQVRLENRVGATNVSILGRAILKNHELKFNKLKLDKSAAANVMQKRYSVVEGILYEFDASNSEILEKLDKCEGVEGKHYFRKLTSLDFNGIEVLAYVYFAFEDKIADGIFPKKDYLDHLLKAKDYLSASYYKNLLNQKTI</sequence>
<dbReference type="InterPro" id="IPR017939">
    <property type="entry name" value="G-Glutamylcylcotransferase"/>
</dbReference>
<feature type="domain" description="Gamma-glutamylcyclotransferase AIG2-like" evidence="2">
    <location>
        <begin position="188"/>
        <end position="298"/>
    </location>
</feature>
<dbReference type="CDD" id="cd06661">
    <property type="entry name" value="GGCT_like"/>
    <property type="match status" value="1"/>
</dbReference>
<dbReference type="Pfam" id="PF06094">
    <property type="entry name" value="GGACT"/>
    <property type="match status" value="1"/>
</dbReference>
<name>A0ABW6DBS6_9BACT</name>
<evidence type="ECO:0000313" key="4">
    <source>
        <dbReference type="Proteomes" id="UP001598138"/>
    </source>
</evidence>
<dbReference type="InterPro" id="IPR013024">
    <property type="entry name" value="GGCT-like"/>
</dbReference>
<reference evidence="3 4" key="1">
    <citation type="submission" date="2024-03" db="EMBL/GenBank/DDBJ databases">
        <title>Aquirufa genome sequencing.</title>
        <authorList>
            <person name="Pitt A."/>
            <person name="Hahn M.W."/>
        </authorList>
    </citation>
    <scope>NUCLEOTIDE SEQUENCE [LARGE SCALE GENOMIC DNA]</scope>
    <source>
        <strain evidence="3 4">OSTEICH-129V</strain>
    </source>
</reference>
<proteinExistence type="predicted"/>
<evidence type="ECO:0000259" key="2">
    <source>
        <dbReference type="Pfam" id="PF06094"/>
    </source>
</evidence>
<dbReference type="RefSeq" id="WP_377982024.1">
    <property type="nucleotide sequence ID" value="NZ_JBBKXZ010000001.1"/>
</dbReference>
<evidence type="ECO:0000313" key="3">
    <source>
        <dbReference type="EMBL" id="MFD3393398.1"/>
    </source>
</evidence>
<comment type="caution">
    <text evidence="3">The sequence shown here is derived from an EMBL/GenBank/DDBJ whole genome shotgun (WGS) entry which is preliminary data.</text>
</comment>
<dbReference type="Proteomes" id="UP001598138">
    <property type="component" value="Unassembled WGS sequence"/>
</dbReference>